<dbReference type="Gene3D" id="3.90.640.10">
    <property type="entry name" value="Actin, Chain A, domain 4"/>
    <property type="match status" value="1"/>
</dbReference>
<reference evidence="3" key="1">
    <citation type="submission" date="2025-08" db="UniProtKB">
        <authorList>
            <consortium name="RefSeq"/>
        </authorList>
    </citation>
    <scope>IDENTIFICATION</scope>
    <source>
        <tissue evidence="3">Whole Larva</tissue>
    </source>
</reference>
<dbReference type="CDD" id="cd10207">
    <property type="entry name" value="ASKHA_NBD_Arp10"/>
    <property type="match status" value="1"/>
</dbReference>
<proteinExistence type="inferred from homology"/>
<dbReference type="InterPro" id="IPR004000">
    <property type="entry name" value="Actin"/>
</dbReference>
<organism evidence="2 3">
    <name type="scientific">Nicrophorus vespilloides</name>
    <name type="common">Boreal carrion beetle</name>
    <dbReference type="NCBI Taxonomy" id="110193"/>
    <lineage>
        <taxon>Eukaryota</taxon>
        <taxon>Metazoa</taxon>
        <taxon>Ecdysozoa</taxon>
        <taxon>Arthropoda</taxon>
        <taxon>Hexapoda</taxon>
        <taxon>Insecta</taxon>
        <taxon>Pterygota</taxon>
        <taxon>Neoptera</taxon>
        <taxon>Endopterygota</taxon>
        <taxon>Coleoptera</taxon>
        <taxon>Polyphaga</taxon>
        <taxon>Staphyliniformia</taxon>
        <taxon>Silphidae</taxon>
        <taxon>Nicrophorinae</taxon>
        <taxon>Nicrophorus</taxon>
    </lineage>
</organism>
<evidence type="ECO:0000256" key="1">
    <source>
        <dbReference type="RuleBase" id="RU000487"/>
    </source>
</evidence>
<keyword evidence="2" id="KW-1185">Reference proteome</keyword>
<dbReference type="RefSeq" id="XP_017772679.1">
    <property type="nucleotide sequence ID" value="XM_017917190.1"/>
</dbReference>
<comment type="similarity">
    <text evidence="1">Belongs to the actin family.</text>
</comment>
<evidence type="ECO:0000313" key="2">
    <source>
        <dbReference type="Proteomes" id="UP000695000"/>
    </source>
</evidence>
<sequence length="373" mass="42545">MPIYEGITTEKLHVVIDIGSAYTKLGFSGEHAPRCIIRTEVFCKKTHKVRKIYDYEDKYDLYDLLVDFIHILYFKYALISPKDKPVVIVESLLSPTQFRDVLAKVFFKHYEVSSIYLLPSHLVSLAGLGIETALVVDVGYKEATVIPICFGLPFVHSWQALPLASQSIHSNIKTLLASENMGMVDINENVLEDIKVRCCFVTTKTRAQSWNETKPTITPCPDVEYPYNGKSSLKISGKLRETVYELLYVEDNDHQCLSTMILDAILNVNLDLRKILAENILVIGGTAMAPGFKSRLKEELYKQLKCTAYEKLKVNDFKFHSSPSLDNYTAWLGGAIYSHTELIQFKSISREDYLRENRIPDWINLKDNQISLL</sequence>
<name>A0ABM1MDM9_NICVS</name>
<dbReference type="SMART" id="SM00268">
    <property type="entry name" value="ACTIN"/>
    <property type="match status" value="1"/>
</dbReference>
<gene>
    <name evidence="3" type="primary">LOC108559832</name>
</gene>
<protein>
    <submittedName>
        <fullName evidence="3">Actin-related protein 10</fullName>
    </submittedName>
</protein>
<accession>A0ABM1MDM9</accession>
<dbReference type="PANTHER" id="PTHR11937">
    <property type="entry name" value="ACTIN"/>
    <property type="match status" value="1"/>
</dbReference>
<evidence type="ECO:0000313" key="3">
    <source>
        <dbReference type="RefSeq" id="XP_017772679.1"/>
    </source>
</evidence>
<dbReference type="Proteomes" id="UP000695000">
    <property type="component" value="Unplaced"/>
</dbReference>
<dbReference type="GeneID" id="108559832"/>
<dbReference type="Gene3D" id="3.30.420.40">
    <property type="match status" value="2"/>
</dbReference>
<dbReference type="InterPro" id="IPR043129">
    <property type="entry name" value="ATPase_NBD"/>
</dbReference>
<dbReference type="SUPFAM" id="SSF53067">
    <property type="entry name" value="Actin-like ATPase domain"/>
    <property type="match status" value="2"/>
</dbReference>
<dbReference type="Pfam" id="PF00022">
    <property type="entry name" value="Actin"/>
    <property type="match status" value="2"/>
</dbReference>